<sequence>MSSHRSSQSSGWSSSDNGSPKATMLNTGFLYGCGDRSGVYDETGHLWDALVLHKLVSDWPNMDRVIETCCPKCWSIGTSPALVAMRSRVLRYQRLGPEHAHSLLVMLYHLANQIVADPTPVLLELLAKWAQAVGSRYVTDATHLDRLQSAIWAKTQVLVAEDAVRSIKAYRSPADSPSVAKASGKREYLAAEFTRLERRDHELRRTLLKPWPVYLTGPLFALADRGIRYAAIFQTTEMDLVAFGQAFQAVSRKPHDYSIYAYHSKLVDAVKGLKLKTYELVQCTEAAGGNVTVRSREELRAAMAMVGGAEGVV</sequence>
<dbReference type="PROSITE" id="PS51257">
    <property type="entry name" value="PROKAR_LIPOPROTEIN"/>
    <property type="match status" value="1"/>
</dbReference>
<organism evidence="1 2">
    <name type="scientific">Apiospora hydei</name>
    <dbReference type="NCBI Taxonomy" id="1337664"/>
    <lineage>
        <taxon>Eukaryota</taxon>
        <taxon>Fungi</taxon>
        <taxon>Dikarya</taxon>
        <taxon>Ascomycota</taxon>
        <taxon>Pezizomycotina</taxon>
        <taxon>Sordariomycetes</taxon>
        <taxon>Xylariomycetidae</taxon>
        <taxon>Amphisphaeriales</taxon>
        <taxon>Apiosporaceae</taxon>
        <taxon>Apiospora</taxon>
    </lineage>
</organism>
<dbReference type="RefSeq" id="XP_066664551.1">
    <property type="nucleotide sequence ID" value="XM_066815261.1"/>
</dbReference>
<evidence type="ECO:0000313" key="2">
    <source>
        <dbReference type="Proteomes" id="UP001433268"/>
    </source>
</evidence>
<dbReference type="GeneID" id="92048321"/>
<accession>A0ABR1VLK7</accession>
<gene>
    <name evidence="1" type="ORF">PG997_010946</name>
</gene>
<name>A0ABR1VLK7_9PEZI</name>
<reference evidence="1 2" key="1">
    <citation type="submission" date="2023-01" db="EMBL/GenBank/DDBJ databases">
        <title>Analysis of 21 Apiospora genomes using comparative genomics revels a genus with tremendous synthesis potential of carbohydrate active enzymes and secondary metabolites.</title>
        <authorList>
            <person name="Sorensen T."/>
        </authorList>
    </citation>
    <scope>NUCLEOTIDE SEQUENCE [LARGE SCALE GENOMIC DNA]</scope>
    <source>
        <strain evidence="1 2">CBS 114990</strain>
    </source>
</reference>
<protein>
    <submittedName>
        <fullName evidence="1">Uncharacterized protein</fullName>
    </submittedName>
</protein>
<comment type="caution">
    <text evidence="1">The sequence shown here is derived from an EMBL/GenBank/DDBJ whole genome shotgun (WGS) entry which is preliminary data.</text>
</comment>
<dbReference type="EMBL" id="JAQQWN010000008">
    <property type="protein sequence ID" value="KAK8070743.1"/>
    <property type="molecule type" value="Genomic_DNA"/>
</dbReference>
<proteinExistence type="predicted"/>
<dbReference type="Proteomes" id="UP001433268">
    <property type="component" value="Unassembled WGS sequence"/>
</dbReference>
<keyword evidence="2" id="KW-1185">Reference proteome</keyword>
<evidence type="ECO:0000313" key="1">
    <source>
        <dbReference type="EMBL" id="KAK8070743.1"/>
    </source>
</evidence>